<feature type="region of interest" description="Disordered" evidence="1">
    <location>
        <begin position="253"/>
        <end position="292"/>
    </location>
</feature>
<evidence type="ECO:0000313" key="2">
    <source>
        <dbReference type="EMBL" id="KAK2153601.1"/>
    </source>
</evidence>
<accession>A0AAD9JIE8</accession>
<comment type="caution">
    <text evidence="2">The sequence shown here is derived from an EMBL/GenBank/DDBJ whole genome shotgun (WGS) entry which is preliminary data.</text>
</comment>
<feature type="compositionally biased region" description="Basic and acidic residues" evidence="1">
    <location>
        <begin position="319"/>
        <end position="400"/>
    </location>
</feature>
<proteinExistence type="predicted"/>
<feature type="compositionally biased region" description="Basic and acidic residues" evidence="1">
    <location>
        <begin position="165"/>
        <end position="193"/>
    </location>
</feature>
<reference evidence="2" key="1">
    <citation type="journal article" date="2023" name="Mol. Biol. Evol.">
        <title>Third-Generation Sequencing Reveals the Adaptive Role of the Epigenome in Three Deep-Sea Polychaetes.</title>
        <authorList>
            <person name="Perez M."/>
            <person name="Aroh O."/>
            <person name="Sun Y."/>
            <person name="Lan Y."/>
            <person name="Juniper S.K."/>
            <person name="Young C.R."/>
            <person name="Angers B."/>
            <person name="Qian P.Y."/>
        </authorList>
    </citation>
    <scope>NUCLEOTIDE SEQUENCE</scope>
    <source>
        <strain evidence="2">P08H-3</strain>
    </source>
</reference>
<evidence type="ECO:0000256" key="1">
    <source>
        <dbReference type="SAM" id="MobiDB-lite"/>
    </source>
</evidence>
<feature type="compositionally biased region" description="Basic and acidic residues" evidence="1">
    <location>
        <begin position="272"/>
        <end position="283"/>
    </location>
</feature>
<gene>
    <name evidence="2" type="ORF">LSH36_291g01007</name>
</gene>
<feature type="compositionally biased region" description="Polar residues" evidence="1">
    <location>
        <begin position="1"/>
        <end position="11"/>
    </location>
</feature>
<feature type="compositionally biased region" description="Basic and acidic residues" evidence="1">
    <location>
        <begin position="37"/>
        <end position="52"/>
    </location>
</feature>
<feature type="region of interest" description="Disordered" evidence="1">
    <location>
        <begin position="319"/>
        <end position="416"/>
    </location>
</feature>
<sequence>MGCAPSKQNAEQENDPEKRPLSGKEKKSPKGRKSPKKDRAAAKEDKIDKENTKNNNAKDGPIIAETVLKTESEPVTTAAAPPSERNGSTPVDQTDAQVHNQVANKGPESPSSPIKEIAEKYGELWDLTRGMPPPTSPYDDGHSPPPKPERMHHHTFPRSRQKQRSLSDREEKLESSTLERKISLRERTPDRRKDLDVSGNIYLGKSIEPPGRGRKIDAERLDFLNIEGSPDEKDVVLPKLSVKERAQTYLESVKKMEERKSTTSPIRRPVRKLVEEDSGEESHTISPDGNISIIEAVNKEILEDYHEVEKKTFEEIEKEMMERAAEEAEKERIRQEEEGKKRAEEAERERIRQEEEEERKRVEEAEQERIRKEEEERKQAEEAEQERIRQEEEIAPERQSEMSTIPETDQSADDVYEIDELCRVLTS</sequence>
<dbReference type="EMBL" id="JAODUP010000291">
    <property type="protein sequence ID" value="KAK2153601.1"/>
    <property type="molecule type" value="Genomic_DNA"/>
</dbReference>
<dbReference type="Proteomes" id="UP001208570">
    <property type="component" value="Unassembled WGS sequence"/>
</dbReference>
<keyword evidence="3" id="KW-1185">Reference proteome</keyword>
<protein>
    <submittedName>
        <fullName evidence="2">Uncharacterized protein</fullName>
    </submittedName>
</protein>
<organism evidence="2 3">
    <name type="scientific">Paralvinella palmiformis</name>
    <dbReference type="NCBI Taxonomy" id="53620"/>
    <lineage>
        <taxon>Eukaryota</taxon>
        <taxon>Metazoa</taxon>
        <taxon>Spiralia</taxon>
        <taxon>Lophotrochozoa</taxon>
        <taxon>Annelida</taxon>
        <taxon>Polychaeta</taxon>
        <taxon>Sedentaria</taxon>
        <taxon>Canalipalpata</taxon>
        <taxon>Terebellida</taxon>
        <taxon>Terebelliformia</taxon>
        <taxon>Alvinellidae</taxon>
        <taxon>Paralvinella</taxon>
    </lineage>
</organism>
<evidence type="ECO:0000313" key="3">
    <source>
        <dbReference type="Proteomes" id="UP001208570"/>
    </source>
</evidence>
<feature type="compositionally biased region" description="Polar residues" evidence="1">
    <location>
        <begin position="85"/>
        <end position="103"/>
    </location>
</feature>
<name>A0AAD9JIE8_9ANNE</name>
<dbReference type="AlphaFoldDB" id="A0AAD9JIE8"/>
<feature type="compositionally biased region" description="Basic and acidic residues" evidence="1">
    <location>
        <begin position="15"/>
        <end position="28"/>
    </location>
</feature>
<feature type="region of interest" description="Disordered" evidence="1">
    <location>
        <begin position="1"/>
        <end position="193"/>
    </location>
</feature>
<feature type="compositionally biased region" description="Basic residues" evidence="1">
    <location>
        <begin position="150"/>
        <end position="163"/>
    </location>
</feature>